<evidence type="ECO:0000313" key="2">
    <source>
        <dbReference type="Proteomes" id="UP001159363"/>
    </source>
</evidence>
<organism evidence="1 2">
    <name type="scientific">Dryococelus australis</name>
    <dbReference type="NCBI Taxonomy" id="614101"/>
    <lineage>
        <taxon>Eukaryota</taxon>
        <taxon>Metazoa</taxon>
        <taxon>Ecdysozoa</taxon>
        <taxon>Arthropoda</taxon>
        <taxon>Hexapoda</taxon>
        <taxon>Insecta</taxon>
        <taxon>Pterygota</taxon>
        <taxon>Neoptera</taxon>
        <taxon>Polyneoptera</taxon>
        <taxon>Phasmatodea</taxon>
        <taxon>Verophasmatodea</taxon>
        <taxon>Anareolatae</taxon>
        <taxon>Phasmatidae</taxon>
        <taxon>Eurycanthinae</taxon>
        <taxon>Dryococelus</taxon>
    </lineage>
</organism>
<name>A0ABQ9GK28_9NEOP</name>
<protein>
    <submittedName>
        <fullName evidence="1">Uncharacterized protein</fullName>
    </submittedName>
</protein>
<comment type="caution">
    <text evidence="1">The sequence shown here is derived from an EMBL/GenBank/DDBJ whole genome shotgun (WGS) entry which is preliminary data.</text>
</comment>
<sequence>MRGLKVPAYLELFPAFETEKRGSDKGDTAPRVKYAIATKRKALYWCAVFSSYCVEQPLANHIGVCIQVVTSLPWLEEVCGNGSVFVGGKKKGSCTFNSPILNRIDDRDDAVTRPPASRHCDPGSMPGGVGPDCSYMGNVAGVAAV</sequence>
<dbReference type="Proteomes" id="UP001159363">
    <property type="component" value="Chromosome 10"/>
</dbReference>
<reference evidence="1 2" key="1">
    <citation type="submission" date="2023-02" db="EMBL/GenBank/DDBJ databases">
        <title>LHISI_Scaffold_Assembly.</title>
        <authorList>
            <person name="Stuart O.P."/>
            <person name="Cleave R."/>
            <person name="Magrath M.J.L."/>
            <person name="Mikheyev A.S."/>
        </authorList>
    </citation>
    <scope>NUCLEOTIDE SEQUENCE [LARGE SCALE GENOMIC DNA]</scope>
    <source>
        <strain evidence="1">Daus_M_001</strain>
        <tissue evidence="1">Leg muscle</tissue>
    </source>
</reference>
<evidence type="ECO:0000313" key="1">
    <source>
        <dbReference type="EMBL" id="KAJ8872381.1"/>
    </source>
</evidence>
<accession>A0ABQ9GK28</accession>
<gene>
    <name evidence="1" type="ORF">PR048_025985</name>
</gene>
<proteinExistence type="predicted"/>
<dbReference type="EMBL" id="JARBHB010000011">
    <property type="protein sequence ID" value="KAJ8872381.1"/>
    <property type="molecule type" value="Genomic_DNA"/>
</dbReference>
<keyword evidence="2" id="KW-1185">Reference proteome</keyword>